<evidence type="ECO:0000259" key="1">
    <source>
        <dbReference type="Pfam" id="PF04669"/>
    </source>
</evidence>
<reference evidence="3" key="2">
    <citation type="submission" date="2015-08" db="UniProtKB">
        <authorList>
            <consortium name="WormBaseParasite"/>
        </authorList>
    </citation>
    <scope>IDENTIFICATION</scope>
</reference>
<dbReference type="InterPro" id="IPR021148">
    <property type="entry name" value="Polysacc_synth_dom"/>
</dbReference>
<organism evidence="2 3">
    <name type="scientific">Strongyloides venezuelensis</name>
    <name type="common">Threadworm</name>
    <dbReference type="NCBI Taxonomy" id="75913"/>
    <lineage>
        <taxon>Eukaryota</taxon>
        <taxon>Metazoa</taxon>
        <taxon>Ecdysozoa</taxon>
        <taxon>Nematoda</taxon>
        <taxon>Chromadorea</taxon>
        <taxon>Rhabditida</taxon>
        <taxon>Tylenchina</taxon>
        <taxon>Panagrolaimomorpha</taxon>
        <taxon>Strongyloidoidea</taxon>
        <taxon>Strongyloididae</taxon>
        <taxon>Strongyloides</taxon>
    </lineage>
</organism>
<protein>
    <submittedName>
        <fullName evidence="3">Protein PBDC1 (inferred by orthology to a human protein)</fullName>
    </submittedName>
</protein>
<reference evidence="2" key="1">
    <citation type="submission" date="2014-07" db="EMBL/GenBank/DDBJ databases">
        <authorList>
            <person name="Martin A.A"/>
            <person name="De Silva N."/>
        </authorList>
    </citation>
    <scope>NUCLEOTIDE SEQUENCE</scope>
</reference>
<dbReference type="WBParaSite" id="SVE_0864400.1">
    <property type="protein sequence ID" value="SVE_0864400.1"/>
    <property type="gene ID" value="SVE_0864400"/>
</dbReference>
<evidence type="ECO:0000313" key="2">
    <source>
        <dbReference type="Proteomes" id="UP000035680"/>
    </source>
</evidence>
<dbReference type="InterPro" id="IPR023139">
    <property type="entry name" value="PBDC1-like_dom_sf"/>
</dbReference>
<dbReference type="Gene3D" id="1.10.3560.10">
    <property type="entry name" value="yst0336 like domain"/>
    <property type="match status" value="1"/>
</dbReference>
<dbReference type="Proteomes" id="UP000035680">
    <property type="component" value="Unassembled WGS sequence"/>
</dbReference>
<dbReference type="PANTHER" id="PTHR13410:SF9">
    <property type="entry name" value="PROTEIN PBDC1"/>
    <property type="match status" value="1"/>
</dbReference>
<dbReference type="PANTHER" id="PTHR13410">
    <property type="entry name" value="PROTEIN PBDC1"/>
    <property type="match status" value="1"/>
</dbReference>
<dbReference type="InterPro" id="IPR008476">
    <property type="entry name" value="PBDC1_metazoa/fungi"/>
</dbReference>
<keyword evidence="2" id="KW-1185">Reference proteome</keyword>
<dbReference type="GO" id="GO:0005737">
    <property type="term" value="C:cytoplasm"/>
    <property type="evidence" value="ECO:0007669"/>
    <property type="project" value="TreeGrafter"/>
</dbReference>
<name>A0A0K0FIC5_STRVS</name>
<feature type="domain" description="Polysaccharide biosynthesis" evidence="1">
    <location>
        <begin position="21"/>
        <end position="143"/>
    </location>
</feature>
<evidence type="ECO:0000313" key="3">
    <source>
        <dbReference type="WBParaSite" id="SVE_0864400.1"/>
    </source>
</evidence>
<dbReference type="AlphaFoldDB" id="A0A0K0FIC5"/>
<dbReference type="Pfam" id="PF04669">
    <property type="entry name" value="PBDC1"/>
    <property type="match status" value="1"/>
</dbReference>
<proteinExistence type="predicted"/>
<sequence>MADLVTQLTAPPEDYINDPSIELAWAMKASERASIHQNLLLSCDTKTLKLNKNQDDIYKSFREIFPDLNIEMVTEEQLKGDNKKKWHDFCESFKEIDEYNMGALLRMDVKTIYSPDNTIIVPRIQFLAVEAARNIEGLNDKYKESISRDYQKASSDGTLAI</sequence>
<accession>A0A0K0FIC5</accession>
<dbReference type="STRING" id="75913.A0A0K0FIC5"/>